<evidence type="ECO:0000313" key="3">
    <source>
        <dbReference type="Proteomes" id="UP000297729"/>
    </source>
</evidence>
<dbReference type="PANTHER" id="PTHR47751:SF1">
    <property type="entry name" value="SUPERFAMILY HYDROLASE, PUTATIVE (AFU_ORTHOLOGUE AFUA_2G16580)-RELATED"/>
    <property type="match status" value="1"/>
</dbReference>
<dbReference type="Pfam" id="PF02129">
    <property type="entry name" value="Peptidase_S15"/>
    <property type="match status" value="1"/>
</dbReference>
<proteinExistence type="predicted"/>
<gene>
    <name evidence="2" type="ORF">E4L98_13180</name>
</gene>
<sequence length="304" mass="32322">MQAITFPSNGLTLAGHLYLPAGDGPHPAIVVGHPGSAVKEQSAGLYAQRLAAQGFITLAYDAAYQGESAGQPRGLEDPAQRVEDIKAAVSYLSARADVNAQRIGVLGICASGGYVLAAAAGDPRIAAVATVAAVDVGRNIAHGANGKQDPAVLPSLLAASAAARSAEARGEGVGYFPIFPADEAQARAGDLHLYEGWEYYCTPRGEHPRARKTLTWSSVDRIAGFDAFRFIDRIAPRPLLMITASEAVTAWMTEEAIERARQPKELFRIDGATHVELYDKEPHVSTAVARLAEFYAQNLSRETE</sequence>
<evidence type="ECO:0000313" key="2">
    <source>
        <dbReference type="EMBL" id="TFW21552.1"/>
    </source>
</evidence>
<comment type="caution">
    <text evidence="2">The sequence shown here is derived from an EMBL/GenBank/DDBJ whole genome shotgun (WGS) entry which is preliminary data.</text>
</comment>
<dbReference type="InterPro" id="IPR000383">
    <property type="entry name" value="Xaa-Pro-like_dom"/>
</dbReference>
<dbReference type="Gene3D" id="1.10.10.800">
    <property type="match status" value="1"/>
</dbReference>
<dbReference type="EMBL" id="SPVG01000134">
    <property type="protein sequence ID" value="TFW21552.1"/>
    <property type="molecule type" value="Genomic_DNA"/>
</dbReference>
<dbReference type="InterPro" id="IPR051411">
    <property type="entry name" value="Polyketide_trans_af380"/>
</dbReference>
<keyword evidence="2" id="KW-0378">Hydrolase</keyword>
<dbReference type="Gene3D" id="3.40.50.1820">
    <property type="entry name" value="alpha/beta hydrolase"/>
    <property type="match status" value="1"/>
</dbReference>
<keyword evidence="3" id="KW-1185">Reference proteome</keyword>
<dbReference type="OrthoDB" id="9805123at2"/>
<dbReference type="PANTHER" id="PTHR47751">
    <property type="entry name" value="SUPERFAMILY HYDROLASE, PUTATIVE (AFU_ORTHOLOGUE AFUA_2G16580)-RELATED"/>
    <property type="match status" value="1"/>
</dbReference>
<dbReference type="Proteomes" id="UP000297729">
    <property type="component" value="Unassembled WGS sequence"/>
</dbReference>
<protein>
    <submittedName>
        <fullName evidence="2">Alpha/beta hydrolase</fullName>
    </submittedName>
</protein>
<dbReference type="AlphaFoldDB" id="A0A4Y9SK32"/>
<organism evidence="2 3">
    <name type="scientific">Duganella callida</name>
    <dbReference type="NCBI Taxonomy" id="2561932"/>
    <lineage>
        <taxon>Bacteria</taxon>
        <taxon>Pseudomonadati</taxon>
        <taxon>Pseudomonadota</taxon>
        <taxon>Betaproteobacteria</taxon>
        <taxon>Burkholderiales</taxon>
        <taxon>Oxalobacteraceae</taxon>
        <taxon>Telluria group</taxon>
        <taxon>Duganella</taxon>
    </lineage>
</organism>
<evidence type="ECO:0000259" key="1">
    <source>
        <dbReference type="Pfam" id="PF02129"/>
    </source>
</evidence>
<feature type="domain" description="Xaa-Pro dipeptidyl-peptidase-like" evidence="1">
    <location>
        <begin position="10"/>
        <end position="139"/>
    </location>
</feature>
<name>A0A4Y9SK32_9BURK</name>
<accession>A0A4Y9SK32</accession>
<dbReference type="SUPFAM" id="SSF53474">
    <property type="entry name" value="alpha/beta-Hydrolases"/>
    <property type="match status" value="1"/>
</dbReference>
<reference evidence="2 3" key="1">
    <citation type="submission" date="2019-03" db="EMBL/GenBank/DDBJ databases">
        <title>Draft Genome Sequence of Duganella callidus sp. nov., a Novel Duganella Species Isolated from Cultivated Soil.</title>
        <authorList>
            <person name="Raths R."/>
            <person name="Peta V."/>
            <person name="Bucking H."/>
        </authorList>
    </citation>
    <scope>NUCLEOTIDE SEQUENCE [LARGE SCALE GENOMIC DNA]</scope>
    <source>
        <strain evidence="2 3">DN04</strain>
    </source>
</reference>
<dbReference type="InterPro" id="IPR029058">
    <property type="entry name" value="AB_hydrolase_fold"/>
</dbReference>
<dbReference type="GO" id="GO:0016787">
    <property type="term" value="F:hydrolase activity"/>
    <property type="evidence" value="ECO:0007669"/>
    <property type="project" value="UniProtKB-KW"/>
</dbReference>